<proteinExistence type="predicted"/>
<comment type="caution">
    <text evidence="1">The sequence shown here is derived from an EMBL/GenBank/DDBJ whole genome shotgun (WGS) entry which is preliminary data.</text>
</comment>
<dbReference type="AlphaFoldDB" id="A0A951PKD0"/>
<dbReference type="EMBL" id="JAHHIF010000014">
    <property type="protein sequence ID" value="MBW4545313.1"/>
    <property type="molecule type" value="Genomic_DNA"/>
</dbReference>
<reference evidence="1" key="2">
    <citation type="journal article" date="2022" name="Microbiol. Resour. Announc.">
        <title>Metagenome Sequencing to Explore Phylogenomics of Terrestrial Cyanobacteria.</title>
        <authorList>
            <person name="Ward R.D."/>
            <person name="Stajich J.E."/>
            <person name="Johansen J.R."/>
            <person name="Huntemann M."/>
            <person name="Clum A."/>
            <person name="Foster B."/>
            <person name="Foster B."/>
            <person name="Roux S."/>
            <person name="Palaniappan K."/>
            <person name="Varghese N."/>
            <person name="Mukherjee S."/>
            <person name="Reddy T.B.K."/>
            <person name="Daum C."/>
            <person name="Copeland A."/>
            <person name="Chen I.A."/>
            <person name="Ivanova N.N."/>
            <person name="Kyrpides N.C."/>
            <person name="Shapiro N."/>
            <person name="Eloe-Fadrosh E.A."/>
            <person name="Pietrasiak N."/>
        </authorList>
    </citation>
    <scope>NUCLEOTIDE SEQUENCE</scope>
    <source>
        <strain evidence="1">CPER-KK1</strain>
    </source>
</reference>
<reference evidence="1" key="1">
    <citation type="submission" date="2021-05" db="EMBL/GenBank/DDBJ databases">
        <authorList>
            <person name="Pietrasiak N."/>
            <person name="Ward R."/>
            <person name="Stajich J.E."/>
            <person name="Kurbessoian T."/>
        </authorList>
    </citation>
    <scope>NUCLEOTIDE SEQUENCE</scope>
    <source>
        <strain evidence="1">CPER-KK1</strain>
    </source>
</reference>
<sequence>MNKTPFDESLNPEDELLPEYHFDYQRTKPNRFAAQSLKRRMTVVVLDEDVAEFFTTSESVNKVLRALIEAMPQAASDETA</sequence>
<evidence type="ECO:0000313" key="1">
    <source>
        <dbReference type="EMBL" id="MBW4545313.1"/>
    </source>
</evidence>
<evidence type="ECO:0000313" key="2">
    <source>
        <dbReference type="Proteomes" id="UP000753908"/>
    </source>
</evidence>
<name>A0A951PKD0_9CYAN</name>
<gene>
    <name evidence="1" type="ORF">KME25_12830</name>
</gene>
<accession>A0A951PKD0</accession>
<protein>
    <submittedName>
        <fullName evidence="1">Uncharacterized protein</fullName>
    </submittedName>
</protein>
<dbReference type="Proteomes" id="UP000753908">
    <property type="component" value="Unassembled WGS sequence"/>
</dbReference>
<organism evidence="1 2">
    <name type="scientific">Symplocastrum torsivum CPER-KK1</name>
    <dbReference type="NCBI Taxonomy" id="450513"/>
    <lineage>
        <taxon>Bacteria</taxon>
        <taxon>Bacillati</taxon>
        <taxon>Cyanobacteriota</taxon>
        <taxon>Cyanophyceae</taxon>
        <taxon>Oscillatoriophycideae</taxon>
        <taxon>Oscillatoriales</taxon>
        <taxon>Microcoleaceae</taxon>
        <taxon>Symplocastrum</taxon>
    </lineage>
</organism>